<dbReference type="InterPro" id="IPR057264">
    <property type="entry name" value="Ribosomal_uL24_C"/>
</dbReference>
<evidence type="ECO:0000256" key="3">
    <source>
        <dbReference type="ARBA" id="ARBA00022884"/>
    </source>
</evidence>
<dbReference type="Gene3D" id="2.30.30.30">
    <property type="match status" value="1"/>
</dbReference>
<dbReference type="GO" id="GO:0006412">
    <property type="term" value="P:translation"/>
    <property type="evidence" value="ECO:0007669"/>
    <property type="project" value="UniProtKB-UniRule"/>
</dbReference>
<dbReference type="SMART" id="SM00739">
    <property type="entry name" value="KOW"/>
    <property type="match status" value="1"/>
</dbReference>
<accession>A0A419S8U6</accession>
<evidence type="ECO:0000256" key="8">
    <source>
        <dbReference type="HAMAP-Rule" id="MF_01326"/>
    </source>
</evidence>
<feature type="domain" description="KOW" evidence="10">
    <location>
        <begin position="10"/>
        <end position="37"/>
    </location>
</feature>
<organism evidence="11 12">
    <name type="scientific">Pelobium manganitolerans</name>
    <dbReference type="NCBI Taxonomy" id="1842495"/>
    <lineage>
        <taxon>Bacteria</taxon>
        <taxon>Pseudomonadati</taxon>
        <taxon>Bacteroidota</taxon>
        <taxon>Sphingobacteriia</taxon>
        <taxon>Sphingobacteriales</taxon>
        <taxon>Sphingobacteriaceae</taxon>
        <taxon>Pelobium</taxon>
    </lineage>
</organism>
<dbReference type="AlphaFoldDB" id="A0A419S8U6"/>
<evidence type="ECO:0000313" key="12">
    <source>
        <dbReference type="Proteomes" id="UP000283433"/>
    </source>
</evidence>
<keyword evidence="5 8" id="KW-0687">Ribonucleoprotein</keyword>
<dbReference type="HAMAP" id="MF_01326_B">
    <property type="entry name" value="Ribosomal_uL24_B"/>
    <property type="match status" value="1"/>
</dbReference>
<dbReference type="GO" id="GO:0005840">
    <property type="term" value="C:ribosome"/>
    <property type="evidence" value="ECO:0007669"/>
    <property type="project" value="UniProtKB-KW"/>
</dbReference>
<keyword evidence="3 8" id="KW-0694">RNA-binding</keyword>
<comment type="subunit">
    <text evidence="8">Part of the 50S ribosomal subunit.</text>
</comment>
<dbReference type="GO" id="GO:0003735">
    <property type="term" value="F:structural constituent of ribosome"/>
    <property type="evidence" value="ECO:0007669"/>
    <property type="project" value="InterPro"/>
</dbReference>
<evidence type="ECO:0000313" key="11">
    <source>
        <dbReference type="EMBL" id="RKD18302.1"/>
    </source>
</evidence>
<dbReference type="InterPro" id="IPR014722">
    <property type="entry name" value="Rib_uL2_dom2"/>
</dbReference>
<comment type="similarity">
    <text evidence="1 8 9">Belongs to the universal ribosomal protein uL24 family.</text>
</comment>
<dbReference type="SUPFAM" id="SSF50104">
    <property type="entry name" value="Translation proteins SH3-like domain"/>
    <property type="match status" value="1"/>
</dbReference>
<dbReference type="PROSITE" id="PS01108">
    <property type="entry name" value="RIBOSOMAL_L24"/>
    <property type="match status" value="1"/>
</dbReference>
<comment type="caution">
    <text evidence="11">The sequence shown here is derived from an EMBL/GenBank/DDBJ whole genome shotgun (WGS) entry which is preliminary data.</text>
</comment>
<evidence type="ECO:0000256" key="1">
    <source>
        <dbReference type="ARBA" id="ARBA00010618"/>
    </source>
</evidence>
<dbReference type="GO" id="GO:1990904">
    <property type="term" value="C:ribonucleoprotein complex"/>
    <property type="evidence" value="ECO:0007669"/>
    <property type="project" value="UniProtKB-KW"/>
</dbReference>
<dbReference type="InterPro" id="IPR005824">
    <property type="entry name" value="KOW"/>
</dbReference>
<dbReference type="NCBIfam" id="TIGR01079">
    <property type="entry name" value="rplX_bact"/>
    <property type="match status" value="1"/>
</dbReference>
<dbReference type="InterPro" id="IPR008991">
    <property type="entry name" value="Translation_prot_SH3-like_sf"/>
</dbReference>
<proteinExistence type="inferred from homology"/>
<dbReference type="GO" id="GO:0019843">
    <property type="term" value="F:rRNA binding"/>
    <property type="evidence" value="ECO:0007669"/>
    <property type="project" value="UniProtKB-UniRule"/>
</dbReference>
<dbReference type="OrthoDB" id="9807419at2"/>
<dbReference type="Pfam" id="PF17136">
    <property type="entry name" value="ribosomal_L24"/>
    <property type="match status" value="1"/>
</dbReference>
<comment type="function">
    <text evidence="8">One of two assembly initiator proteins, it binds directly to the 5'-end of the 23S rRNA, where it nucleates assembly of the 50S subunit.</text>
</comment>
<dbReference type="EMBL" id="MBTA01000005">
    <property type="protein sequence ID" value="RKD18302.1"/>
    <property type="molecule type" value="Genomic_DNA"/>
</dbReference>
<gene>
    <name evidence="8" type="primary">rplX</name>
    <name evidence="11" type="ORF">BCY91_16000</name>
</gene>
<keyword evidence="12" id="KW-1185">Reference proteome</keyword>
<evidence type="ECO:0000256" key="6">
    <source>
        <dbReference type="ARBA" id="ARBA00035206"/>
    </source>
</evidence>
<dbReference type="InterPro" id="IPR041988">
    <property type="entry name" value="Ribosomal_uL24_KOW"/>
</dbReference>
<evidence type="ECO:0000256" key="5">
    <source>
        <dbReference type="ARBA" id="ARBA00023274"/>
    </source>
</evidence>
<sequence>MENNKKVKLNIRKGDLVKVIAGDSKGQQGKVLEVITKTNRVLVEGTNMVSKHTKPNAANPNGGIVKKEAPIHISNVSLIDPKSGKATRVSRKRNEDGKVIRIAKKSGEEIK</sequence>
<evidence type="ECO:0000256" key="4">
    <source>
        <dbReference type="ARBA" id="ARBA00022980"/>
    </source>
</evidence>
<protein>
    <recommendedName>
        <fullName evidence="6 8">Large ribosomal subunit protein uL24</fullName>
    </recommendedName>
</protein>
<reference evidence="11 12" key="1">
    <citation type="submission" date="2016-07" db="EMBL/GenBank/DDBJ databases">
        <title>Genome of Pelobium manganitolerans.</title>
        <authorList>
            <person name="Wu S."/>
            <person name="Wang G."/>
        </authorList>
    </citation>
    <scope>NUCLEOTIDE SEQUENCE [LARGE SCALE GENOMIC DNA]</scope>
    <source>
        <strain evidence="11 12">YS-25</strain>
    </source>
</reference>
<evidence type="ECO:0000256" key="2">
    <source>
        <dbReference type="ARBA" id="ARBA00022730"/>
    </source>
</evidence>
<dbReference type="Proteomes" id="UP000283433">
    <property type="component" value="Unassembled WGS sequence"/>
</dbReference>
<keyword evidence="2 8" id="KW-0699">rRNA-binding</keyword>
<dbReference type="InterPro" id="IPR003256">
    <property type="entry name" value="Ribosomal_uL24"/>
</dbReference>
<dbReference type="FunFam" id="2.30.30.30:FF:000004">
    <property type="entry name" value="50S ribosomal protein L24"/>
    <property type="match status" value="1"/>
</dbReference>
<name>A0A419S8U6_9SPHI</name>
<comment type="function">
    <text evidence="7 8">One of the proteins that surrounds the polypeptide exit tunnel on the outside of the subunit.</text>
</comment>
<dbReference type="CDD" id="cd06089">
    <property type="entry name" value="KOW_RPL26"/>
    <property type="match status" value="1"/>
</dbReference>
<dbReference type="InterPro" id="IPR005825">
    <property type="entry name" value="Ribosomal_uL24_CS"/>
</dbReference>
<evidence type="ECO:0000256" key="7">
    <source>
        <dbReference type="ARBA" id="ARBA00058688"/>
    </source>
</evidence>
<evidence type="ECO:0000256" key="9">
    <source>
        <dbReference type="RuleBase" id="RU003477"/>
    </source>
</evidence>
<keyword evidence="4 8" id="KW-0689">Ribosomal protein</keyword>
<dbReference type="PANTHER" id="PTHR12903">
    <property type="entry name" value="MITOCHONDRIAL RIBOSOMAL PROTEIN L24"/>
    <property type="match status" value="1"/>
</dbReference>
<dbReference type="Pfam" id="PF00467">
    <property type="entry name" value="KOW"/>
    <property type="match status" value="1"/>
</dbReference>
<evidence type="ECO:0000259" key="10">
    <source>
        <dbReference type="SMART" id="SM00739"/>
    </source>
</evidence>